<keyword evidence="3" id="KW-1185">Reference proteome</keyword>
<feature type="compositionally biased region" description="Low complexity" evidence="1">
    <location>
        <begin position="75"/>
        <end position="91"/>
    </location>
</feature>
<name>A0AAV9QU26_9TELE</name>
<feature type="compositionally biased region" description="Basic and acidic residues" evidence="1">
    <location>
        <begin position="55"/>
        <end position="72"/>
    </location>
</feature>
<comment type="caution">
    <text evidence="2">The sequence shown here is derived from an EMBL/GenBank/DDBJ whole genome shotgun (WGS) entry which is preliminary data.</text>
</comment>
<organism evidence="2 3">
    <name type="scientific">Crenichthys baileyi</name>
    <name type="common">White River springfish</name>
    <dbReference type="NCBI Taxonomy" id="28760"/>
    <lineage>
        <taxon>Eukaryota</taxon>
        <taxon>Metazoa</taxon>
        <taxon>Chordata</taxon>
        <taxon>Craniata</taxon>
        <taxon>Vertebrata</taxon>
        <taxon>Euteleostomi</taxon>
        <taxon>Actinopterygii</taxon>
        <taxon>Neopterygii</taxon>
        <taxon>Teleostei</taxon>
        <taxon>Neoteleostei</taxon>
        <taxon>Acanthomorphata</taxon>
        <taxon>Ovalentaria</taxon>
        <taxon>Atherinomorphae</taxon>
        <taxon>Cyprinodontiformes</taxon>
        <taxon>Goodeidae</taxon>
        <taxon>Crenichthys</taxon>
    </lineage>
</organism>
<dbReference type="AlphaFoldDB" id="A0AAV9QU26"/>
<feature type="region of interest" description="Disordered" evidence="1">
    <location>
        <begin position="1"/>
        <end position="176"/>
    </location>
</feature>
<evidence type="ECO:0000313" key="3">
    <source>
        <dbReference type="Proteomes" id="UP001311232"/>
    </source>
</evidence>
<feature type="compositionally biased region" description="Basic and acidic residues" evidence="1">
    <location>
        <begin position="119"/>
        <end position="132"/>
    </location>
</feature>
<gene>
    <name evidence="2" type="ORF">CRENBAI_011259</name>
</gene>
<proteinExistence type="predicted"/>
<evidence type="ECO:0000313" key="2">
    <source>
        <dbReference type="EMBL" id="KAK5600733.1"/>
    </source>
</evidence>
<protein>
    <submittedName>
        <fullName evidence="2">Uncharacterized protein</fullName>
    </submittedName>
</protein>
<evidence type="ECO:0000256" key="1">
    <source>
        <dbReference type="SAM" id="MobiDB-lite"/>
    </source>
</evidence>
<reference evidence="2 3" key="1">
    <citation type="submission" date="2021-06" db="EMBL/GenBank/DDBJ databases">
        <authorList>
            <person name="Palmer J.M."/>
        </authorList>
    </citation>
    <scope>NUCLEOTIDE SEQUENCE [LARGE SCALE GENOMIC DNA]</scope>
    <source>
        <strain evidence="2 3">MEX-2019</strain>
        <tissue evidence="2">Muscle</tissue>
    </source>
</reference>
<dbReference type="Proteomes" id="UP001311232">
    <property type="component" value="Unassembled WGS sequence"/>
</dbReference>
<accession>A0AAV9QU26</accession>
<dbReference type="EMBL" id="JAHHUM010002808">
    <property type="protein sequence ID" value="KAK5600733.1"/>
    <property type="molecule type" value="Genomic_DNA"/>
</dbReference>
<sequence length="176" mass="18870">MPALVSHAKPENQSPGQPGARTKPLQHTTQHQAGETPLRAPNISGRHQLTAAVGTRRDQRPLDRGPPLRDVARVPTQTTPQQGGQPLAGPTYGAIINPPVGGSSPTGLLSHHTRPLLTEARDPREIPKDTTRKPPQRSCPHPRRSSLREPGPAKRSEPNGGSLGALLKYTAMRVPD</sequence>